<evidence type="ECO:0000313" key="5">
    <source>
        <dbReference type="EMBL" id="GAA4264939.1"/>
    </source>
</evidence>
<gene>
    <name evidence="5" type="ORF">GCM10022256_05510</name>
</gene>
<dbReference type="InterPro" id="IPR029753">
    <property type="entry name" value="D-isomer_DH_CS"/>
</dbReference>
<evidence type="ECO:0000256" key="1">
    <source>
        <dbReference type="ARBA" id="ARBA00023002"/>
    </source>
</evidence>
<evidence type="ECO:0000259" key="4">
    <source>
        <dbReference type="Pfam" id="PF02826"/>
    </source>
</evidence>
<reference evidence="6" key="1">
    <citation type="journal article" date="2019" name="Int. J. Syst. Evol. Microbiol.">
        <title>The Global Catalogue of Microorganisms (GCM) 10K type strain sequencing project: providing services to taxonomists for standard genome sequencing and annotation.</title>
        <authorList>
            <consortium name="The Broad Institute Genomics Platform"/>
            <consortium name="The Broad Institute Genome Sequencing Center for Infectious Disease"/>
            <person name="Wu L."/>
            <person name="Ma J."/>
        </authorList>
    </citation>
    <scope>NUCLEOTIDE SEQUENCE [LARGE SCALE GENOMIC DNA]</scope>
    <source>
        <strain evidence="6">JCM 17442</strain>
    </source>
</reference>
<accession>A0ABP8DYX5</accession>
<keyword evidence="1" id="KW-0560">Oxidoreductase</keyword>
<dbReference type="EMBL" id="BAABAU010000001">
    <property type="protein sequence ID" value="GAA4264939.1"/>
    <property type="molecule type" value="Genomic_DNA"/>
</dbReference>
<dbReference type="InterPro" id="IPR006140">
    <property type="entry name" value="D-isomer_DH_NAD-bd"/>
</dbReference>
<proteinExistence type="predicted"/>
<dbReference type="PROSITE" id="PS00671">
    <property type="entry name" value="D_2_HYDROXYACID_DH_3"/>
    <property type="match status" value="1"/>
</dbReference>
<dbReference type="Pfam" id="PF02826">
    <property type="entry name" value="2-Hacid_dh_C"/>
    <property type="match status" value="1"/>
</dbReference>
<dbReference type="InterPro" id="IPR036291">
    <property type="entry name" value="NAD(P)-bd_dom_sf"/>
</dbReference>
<dbReference type="PANTHER" id="PTHR43333">
    <property type="entry name" value="2-HACID_DH_C DOMAIN-CONTAINING PROTEIN"/>
    <property type="match status" value="1"/>
</dbReference>
<evidence type="ECO:0000313" key="6">
    <source>
        <dbReference type="Proteomes" id="UP001501594"/>
    </source>
</evidence>
<evidence type="ECO:0000256" key="3">
    <source>
        <dbReference type="SAM" id="MobiDB-lite"/>
    </source>
</evidence>
<sequence length="344" mass="36351">MSREPAKAPAPEQSESRRGHRAVVTPSAPSAQSRPTPGPIAVGPDEAPHIVDAVTEGGGTLGPMDDDTRGLVWLSHRSVDELDRVLTEHPGIEWVQLPMAGVDMFAPVMKRYADQPRPLWTSAKGAYSEPVAEHALALTLALLRVFPERTRATSWATEPKGISLYGLDVVIVGAGGIALEIMRLLEPFDARITIVRRSADPVDGADRTVPASSLSEVLPTADVVIVAAAMTSDTSKMFGAAEFEAMKSTAVLVNIARGGLVDTDALVAALDAGAIWGAGLDVTDPEPLPDGHPLWMSDRALITPHQADTPEMVAPLLAERIRHNVRALGGEGDFIGVVDPAAGY</sequence>
<dbReference type="CDD" id="cd12159">
    <property type="entry name" value="2-Hacid_dh_2"/>
    <property type="match status" value="1"/>
</dbReference>
<dbReference type="Proteomes" id="UP001501594">
    <property type="component" value="Unassembled WGS sequence"/>
</dbReference>
<dbReference type="SUPFAM" id="SSF51735">
    <property type="entry name" value="NAD(P)-binding Rossmann-fold domains"/>
    <property type="match status" value="1"/>
</dbReference>
<keyword evidence="6" id="KW-1185">Reference proteome</keyword>
<dbReference type="PANTHER" id="PTHR43333:SF1">
    <property type="entry name" value="D-ISOMER SPECIFIC 2-HYDROXYACID DEHYDROGENASE NAD-BINDING DOMAIN-CONTAINING PROTEIN"/>
    <property type="match status" value="1"/>
</dbReference>
<organism evidence="5 6">
    <name type="scientific">Frondihabitans peucedani</name>
    <dbReference type="NCBI Taxonomy" id="598626"/>
    <lineage>
        <taxon>Bacteria</taxon>
        <taxon>Bacillati</taxon>
        <taxon>Actinomycetota</taxon>
        <taxon>Actinomycetes</taxon>
        <taxon>Micrococcales</taxon>
        <taxon>Microbacteriaceae</taxon>
        <taxon>Frondihabitans</taxon>
    </lineage>
</organism>
<feature type="domain" description="D-isomer specific 2-hydroxyacid dehydrogenase NAD-binding" evidence="4">
    <location>
        <begin position="139"/>
        <end position="307"/>
    </location>
</feature>
<name>A0ABP8DYX5_9MICO</name>
<protein>
    <submittedName>
        <fullName evidence="5">D-isomer specific 2-hydroxyacid dehydrogenase family protein</fullName>
    </submittedName>
</protein>
<keyword evidence="2" id="KW-0520">NAD</keyword>
<evidence type="ECO:0000256" key="2">
    <source>
        <dbReference type="ARBA" id="ARBA00023027"/>
    </source>
</evidence>
<dbReference type="Gene3D" id="3.40.50.720">
    <property type="entry name" value="NAD(P)-binding Rossmann-like Domain"/>
    <property type="match status" value="2"/>
</dbReference>
<feature type="region of interest" description="Disordered" evidence="3">
    <location>
        <begin position="1"/>
        <end position="46"/>
    </location>
</feature>
<dbReference type="RefSeq" id="WP_425552849.1">
    <property type="nucleotide sequence ID" value="NZ_BAABAU010000001.1"/>
</dbReference>
<comment type="caution">
    <text evidence="5">The sequence shown here is derived from an EMBL/GenBank/DDBJ whole genome shotgun (WGS) entry which is preliminary data.</text>
</comment>